<keyword evidence="3" id="KW-0808">Transferase</keyword>
<dbReference type="CDD" id="cd02440">
    <property type="entry name" value="AdoMet_MTases"/>
    <property type="match status" value="1"/>
</dbReference>
<dbReference type="EMBL" id="SWKU01000006">
    <property type="protein sequence ID" value="KAF3005763.1"/>
    <property type="molecule type" value="Genomic_DNA"/>
</dbReference>
<gene>
    <name evidence="6" type="ORF">E8E13_007043</name>
</gene>
<dbReference type="GO" id="GO:0052735">
    <property type="term" value="F:tRNA (cytidine-3-)-methyltransferase activity"/>
    <property type="evidence" value="ECO:0007669"/>
    <property type="project" value="TreeGrafter"/>
</dbReference>
<dbReference type="Pfam" id="PF08242">
    <property type="entry name" value="Methyltransf_12"/>
    <property type="match status" value="1"/>
</dbReference>
<keyword evidence="7" id="KW-1185">Reference proteome</keyword>
<dbReference type="InterPro" id="IPR026113">
    <property type="entry name" value="METTL2/6/8-like"/>
</dbReference>
<dbReference type="OrthoDB" id="417697at2759"/>
<dbReference type="Proteomes" id="UP000801428">
    <property type="component" value="Unassembled WGS sequence"/>
</dbReference>
<keyword evidence="2" id="KW-0489">Methyltransferase</keyword>
<dbReference type="PANTHER" id="PTHR22809:SF11">
    <property type="entry name" value="TRNA N(3)-METHYLCYTIDINE METHYLTRANSFERASE METTL2"/>
    <property type="match status" value="1"/>
</dbReference>
<feature type="region of interest" description="Disordered" evidence="4">
    <location>
        <begin position="372"/>
        <end position="452"/>
    </location>
</feature>
<dbReference type="InterPro" id="IPR029063">
    <property type="entry name" value="SAM-dependent_MTases_sf"/>
</dbReference>
<feature type="compositionally biased region" description="Polar residues" evidence="4">
    <location>
        <begin position="487"/>
        <end position="497"/>
    </location>
</feature>
<protein>
    <recommendedName>
        <fullName evidence="5">Methyltransferase type 12 domain-containing protein</fullName>
    </recommendedName>
</protein>
<feature type="compositionally biased region" description="Polar residues" evidence="4">
    <location>
        <begin position="16"/>
        <end position="31"/>
    </location>
</feature>
<dbReference type="SUPFAM" id="SSF53335">
    <property type="entry name" value="S-adenosyl-L-methionine-dependent methyltransferases"/>
    <property type="match status" value="1"/>
</dbReference>
<evidence type="ECO:0000256" key="3">
    <source>
        <dbReference type="ARBA" id="ARBA00022679"/>
    </source>
</evidence>
<evidence type="ECO:0000256" key="2">
    <source>
        <dbReference type="ARBA" id="ARBA00022603"/>
    </source>
</evidence>
<evidence type="ECO:0000313" key="6">
    <source>
        <dbReference type="EMBL" id="KAF3005763.1"/>
    </source>
</evidence>
<proteinExistence type="inferred from homology"/>
<sequence length="514" mass="56744">MASNASPVGAEERFQTDNSVSAKQQPKQQLSKGMEHMRFAVTVDPKAAPAPSTTTPTPTQPADTTASPAPPAPAAATAAAENDAYGVPATIQPVRNPASRSHDPSNNQKRTDPFSFGSRVLEEGDNIFEFNAWDNVVVDDSYKAFSEEQFSKQRADPVSDFDRKRFNDNPEKWWNTFYKNNKTNFFKNRKWLAQEFPVLSEIGAEDAPPATVLEVGAGAGNSAFPILQNSRNPRLKIHACDFSKKAVELIRAHELYDGGVKIQADVWDVAASPESENGGLPAGLTEGSVDVVLMIFIFSALNPRQWDQAVRNIWRLLKPGGQVLFRDYGRGDLAQVRFKKGRYMEENFYVRGDGTRVYFFEQDELKRIWGGEKAAASDNVPSGDEPSKTESETPADEPSTATSTPQQPPTTTTSSSNDDAQLAQSTQHLTVSPSPAQDNAVPVSPRPEFDIPHFGVDRRMLVNRQRRLKMYRCWMQAVFKKPGSEEGLQSQVPTSTLRVEKQGDGEGEEGEEEA</sequence>
<feature type="domain" description="Methyltransferase type 12" evidence="5">
    <location>
        <begin position="213"/>
        <end position="322"/>
    </location>
</feature>
<feature type="region of interest" description="Disordered" evidence="4">
    <location>
        <begin position="1"/>
        <end position="116"/>
    </location>
</feature>
<organism evidence="6 7">
    <name type="scientific">Curvularia kusanoi</name>
    <name type="common">Cochliobolus kusanoi</name>
    <dbReference type="NCBI Taxonomy" id="90978"/>
    <lineage>
        <taxon>Eukaryota</taxon>
        <taxon>Fungi</taxon>
        <taxon>Dikarya</taxon>
        <taxon>Ascomycota</taxon>
        <taxon>Pezizomycotina</taxon>
        <taxon>Dothideomycetes</taxon>
        <taxon>Pleosporomycetidae</taxon>
        <taxon>Pleosporales</taxon>
        <taxon>Pleosporineae</taxon>
        <taxon>Pleosporaceae</taxon>
        <taxon>Curvularia</taxon>
    </lineage>
</organism>
<dbReference type="AlphaFoldDB" id="A0A9P4TJF7"/>
<feature type="compositionally biased region" description="Low complexity" evidence="4">
    <location>
        <begin position="398"/>
        <end position="416"/>
    </location>
</feature>
<evidence type="ECO:0000256" key="4">
    <source>
        <dbReference type="SAM" id="MobiDB-lite"/>
    </source>
</evidence>
<evidence type="ECO:0000256" key="1">
    <source>
        <dbReference type="ARBA" id="ARBA00009725"/>
    </source>
</evidence>
<evidence type="ECO:0000259" key="5">
    <source>
        <dbReference type="Pfam" id="PF08242"/>
    </source>
</evidence>
<comment type="similarity">
    <text evidence="1">Belongs to the methyltransferase superfamily. METL family.</text>
</comment>
<feature type="compositionally biased region" description="Polar residues" evidence="4">
    <location>
        <begin position="417"/>
        <end position="437"/>
    </location>
</feature>
<dbReference type="GO" id="GO:0032259">
    <property type="term" value="P:methylation"/>
    <property type="evidence" value="ECO:0007669"/>
    <property type="project" value="UniProtKB-KW"/>
</dbReference>
<name>A0A9P4TJF7_CURKU</name>
<accession>A0A9P4TJF7</accession>
<dbReference type="InterPro" id="IPR013217">
    <property type="entry name" value="Methyltransf_12"/>
</dbReference>
<feature type="compositionally biased region" description="Acidic residues" evidence="4">
    <location>
        <begin position="505"/>
        <end position="514"/>
    </location>
</feature>
<dbReference type="PANTHER" id="PTHR22809">
    <property type="entry name" value="METHYLTRANSFERASE-RELATED"/>
    <property type="match status" value="1"/>
</dbReference>
<dbReference type="Gene3D" id="3.40.50.150">
    <property type="entry name" value="Vaccinia Virus protein VP39"/>
    <property type="match status" value="1"/>
</dbReference>
<evidence type="ECO:0000313" key="7">
    <source>
        <dbReference type="Proteomes" id="UP000801428"/>
    </source>
</evidence>
<reference evidence="6" key="1">
    <citation type="submission" date="2019-04" db="EMBL/GenBank/DDBJ databases">
        <title>Sequencing of skin fungus with MAO and IRED activity.</title>
        <authorList>
            <person name="Marsaioli A.J."/>
            <person name="Bonatto J.M.C."/>
            <person name="Reis Junior O."/>
        </authorList>
    </citation>
    <scope>NUCLEOTIDE SEQUENCE</scope>
    <source>
        <strain evidence="6">30M1</strain>
    </source>
</reference>
<feature type="region of interest" description="Disordered" evidence="4">
    <location>
        <begin position="482"/>
        <end position="514"/>
    </location>
</feature>
<comment type="caution">
    <text evidence="6">The sequence shown here is derived from an EMBL/GenBank/DDBJ whole genome shotgun (WGS) entry which is preliminary data.</text>
</comment>
<feature type="compositionally biased region" description="Low complexity" evidence="4">
    <location>
        <begin position="47"/>
        <end position="67"/>
    </location>
</feature>